<dbReference type="STRING" id="1123350.SAMN02744040_02260"/>
<dbReference type="PANTHER" id="PTHR33795:SF1">
    <property type="entry name" value="INSERTION ELEMENT IS150 PROTEIN INSJ"/>
    <property type="match status" value="1"/>
</dbReference>
<dbReference type="InterPro" id="IPR052057">
    <property type="entry name" value="IS150/IS1296_orfA-like"/>
</dbReference>
<evidence type="ECO:0000256" key="1">
    <source>
        <dbReference type="ARBA" id="ARBA00038232"/>
    </source>
</evidence>
<feature type="non-terminal residue" evidence="3">
    <location>
        <position position="85"/>
    </location>
</feature>
<dbReference type="Gene3D" id="1.10.10.10">
    <property type="entry name" value="Winged helix-like DNA-binding domain superfamily/Winged helix DNA-binding domain"/>
    <property type="match status" value="1"/>
</dbReference>
<dbReference type="InterPro" id="IPR009057">
    <property type="entry name" value="Homeodomain-like_sf"/>
</dbReference>
<dbReference type="PANTHER" id="PTHR33795">
    <property type="entry name" value="INSERTION ELEMENT IS150 PROTEIN INSJ"/>
    <property type="match status" value="1"/>
</dbReference>
<protein>
    <submittedName>
        <fullName evidence="3">Helix-turn-helix domain-containing protein</fullName>
    </submittedName>
</protein>
<dbReference type="RefSeq" id="WP_143145428.1">
    <property type="nucleotide sequence ID" value="NZ_FQXH01000039.1"/>
</dbReference>
<dbReference type="EMBL" id="FQXH01000039">
    <property type="protein sequence ID" value="SHH52767.1"/>
    <property type="molecule type" value="Genomic_DNA"/>
</dbReference>
<dbReference type="OrthoDB" id="9797531at2"/>
<dbReference type="AlphaFoldDB" id="A0A1M5TPR9"/>
<sequence>MGRKSKFTTNEKLEYVLRCINGEDSINHTAKLIGVNRSTLSNWIRNYQSLGINGLNTTSKNTSYSEKIKNMSVRDYLDGKGSLDD</sequence>
<name>A0A1M5TPR9_9FIRM</name>
<gene>
    <name evidence="3" type="ORF">SAMN02744040_02260</name>
</gene>
<dbReference type="InterPro" id="IPR055247">
    <property type="entry name" value="InsJ-like_HTH"/>
</dbReference>
<dbReference type="Pfam" id="PF13518">
    <property type="entry name" value="HTH_28"/>
    <property type="match status" value="1"/>
</dbReference>
<dbReference type="SUPFAM" id="SSF46689">
    <property type="entry name" value="Homeodomain-like"/>
    <property type="match status" value="1"/>
</dbReference>
<dbReference type="Proteomes" id="UP000242520">
    <property type="component" value="Unassembled WGS sequence"/>
</dbReference>
<dbReference type="InterPro" id="IPR036388">
    <property type="entry name" value="WH-like_DNA-bd_sf"/>
</dbReference>
<evidence type="ECO:0000313" key="3">
    <source>
        <dbReference type="EMBL" id="SHH52767.1"/>
    </source>
</evidence>
<comment type="similarity">
    <text evidence="1">Belongs to the IS150/IS1296 orfA family.</text>
</comment>
<evidence type="ECO:0000259" key="2">
    <source>
        <dbReference type="Pfam" id="PF13518"/>
    </source>
</evidence>
<accession>A0A1M5TPR9</accession>
<feature type="domain" description="Insertion element IS150 protein InsJ-like helix-turn-helix" evidence="2">
    <location>
        <begin position="11"/>
        <end position="58"/>
    </location>
</feature>
<keyword evidence="4" id="KW-1185">Reference proteome</keyword>
<evidence type="ECO:0000313" key="4">
    <source>
        <dbReference type="Proteomes" id="UP000242520"/>
    </source>
</evidence>
<proteinExistence type="inferred from homology"/>
<organism evidence="3 4">
    <name type="scientific">Tepidibacter thalassicus DSM 15285</name>
    <dbReference type="NCBI Taxonomy" id="1123350"/>
    <lineage>
        <taxon>Bacteria</taxon>
        <taxon>Bacillati</taxon>
        <taxon>Bacillota</taxon>
        <taxon>Clostridia</taxon>
        <taxon>Peptostreptococcales</taxon>
        <taxon>Peptostreptococcaceae</taxon>
        <taxon>Tepidibacter</taxon>
    </lineage>
</organism>
<reference evidence="4" key="1">
    <citation type="submission" date="2016-11" db="EMBL/GenBank/DDBJ databases">
        <authorList>
            <person name="Varghese N."/>
            <person name="Submissions S."/>
        </authorList>
    </citation>
    <scope>NUCLEOTIDE SEQUENCE [LARGE SCALE GENOMIC DNA]</scope>
    <source>
        <strain evidence="4">DSM 15285</strain>
    </source>
</reference>